<feature type="compositionally biased region" description="Basic and acidic residues" evidence="5">
    <location>
        <begin position="356"/>
        <end position="371"/>
    </location>
</feature>
<dbReference type="EMBL" id="CAJVPL010000008">
    <property type="protein sequence ID" value="CAG8433636.1"/>
    <property type="molecule type" value="Genomic_DNA"/>
</dbReference>
<keyword evidence="4" id="KW-0539">Nucleus</keyword>
<keyword evidence="6" id="KW-0812">Transmembrane</keyword>
<dbReference type="Pfam" id="PF12767">
    <property type="entry name" value="SAGA-Tad1"/>
    <property type="match status" value="1"/>
</dbReference>
<keyword evidence="8" id="KW-1185">Reference proteome</keyword>
<evidence type="ECO:0000256" key="2">
    <source>
        <dbReference type="ARBA" id="ARBA00023015"/>
    </source>
</evidence>
<dbReference type="GO" id="GO:0005634">
    <property type="term" value="C:nucleus"/>
    <property type="evidence" value="ECO:0007669"/>
    <property type="project" value="UniProtKB-SubCell"/>
</dbReference>
<evidence type="ECO:0000256" key="6">
    <source>
        <dbReference type="SAM" id="Phobius"/>
    </source>
</evidence>
<feature type="transmembrane region" description="Helical" evidence="6">
    <location>
        <begin position="27"/>
        <end position="45"/>
    </location>
</feature>
<keyword evidence="6" id="KW-0472">Membrane</keyword>
<dbReference type="InterPro" id="IPR024738">
    <property type="entry name" value="Hfi1/Tada1"/>
</dbReference>
<comment type="caution">
    <text evidence="7">The sequence shown here is derived from an EMBL/GenBank/DDBJ whole genome shotgun (WGS) entry which is preliminary data.</text>
</comment>
<gene>
    <name evidence="7" type="ORF">AGERDE_LOCUS192</name>
</gene>
<name>A0A9N8UXR2_9GLOM</name>
<dbReference type="PANTHER" id="PTHR21277">
    <property type="entry name" value="TRANSCRIPTIONAL ADAPTER 1"/>
    <property type="match status" value="1"/>
</dbReference>
<dbReference type="GO" id="GO:0003713">
    <property type="term" value="F:transcription coactivator activity"/>
    <property type="evidence" value="ECO:0007669"/>
    <property type="project" value="TreeGrafter"/>
</dbReference>
<evidence type="ECO:0000256" key="4">
    <source>
        <dbReference type="ARBA" id="ARBA00023242"/>
    </source>
</evidence>
<feature type="region of interest" description="Disordered" evidence="5">
    <location>
        <begin position="338"/>
        <end position="376"/>
    </location>
</feature>
<reference evidence="7" key="1">
    <citation type="submission" date="2021-06" db="EMBL/GenBank/DDBJ databases">
        <authorList>
            <person name="Kallberg Y."/>
            <person name="Tangrot J."/>
            <person name="Rosling A."/>
        </authorList>
    </citation>
    <scope>NUCLEOTIDE SEQUENCE</scope>
    <source>
        <strain evidence="7">MT106</strain>
    </source>
</reference>
<evidence type="ECO:0000313" key="7">
    <source>
        <dbReference type="EMBL" id="CAG8433636.1"/>
    </source>
</evidence>
<dbReference type="OrthoDB" id="2392324at2759"/>
<evidence type="ECO:0000256" key="3">
    <source>
        <dbReference type="ARBA" id="ARBA00023163"/>
    </source>
</evidence>
<dbReference type="GO" id="GO:0000124">
    <property type="term" value="C:SAGA complex"/>
    <property type="evidence" value="ECO:0007669"/>
    <property type="project" value="TreeGrafter"/>
</dbReference>
<dbReference type="CDD" id="cd22933">
    <property type="entry name" value="HFD_HFI1"/>
    <property type="match status" value="1"/>
</dbReference>
<keyword evidence="2" id="KW-0805">Transcription regulation</keyword>
<organism evidence="7 8">
    <name type="scientific">Ambispora gerdemannii</name>
    <dbReference type="NCBI Taxonomy" id="144530"/>
    <lineage>
        <taxon>Eukaryota</taxon>
        <taxon>Fungi</taxon>
        <taxon>Fungi incertae sedis</taxon>
        <taxon>Mucoromycota</taxon>
        <taxon>Glomeromycotina</taxon>
        <taxon>Glomeromycetes</taxon>
        <taxon>Archaeosporales</taxon>
        <taxon>Ambisporaceae</taxon>
        <taxon>Ambispora</taxon>
    </lineage>
</organism>
<keyword evidence="3" id="KW-0804">Transcription</keyword>
<keyword evidence="6" id="KW-1133">Transmembrane helix</keyword>
<evidence type="ECO:0000313" key="8">
    <source>
        <dbReference type="Proteomes" id="UP000789831"/>
    </source>
</evidence>
<comment type="subcellular location">
    <subcellularLocation>
        <location evidence="1">Nucleus</location>
    </subcellularLocation>
</comment>
<proteinExistence type="predicted"/>
<evidence type="ECO:0000256" key="5">
    <source>
        <dbReference type="SAM" id="MobiDB-lite"/>
    </source>
</evidence>
<dbReference type="PANTHER" id="PTHR21277:SF5">
    <property type="entry name" value="TRANSCRIPTIONAL ADAPTER 1"/>
    <property type="match status" value="1"/>
</dbReference>
<sequence>MSILKEGTNQQHKKNFITTRQIYNNYIYYKTAVFILFFSLIIYNFRSFNLSNSTTAPCVIETKPRENPLVVWVKHPQHSDAVKVYVPQNADVHDVKKFVRQELAPALDKEGLGKVLLLSYTRGKLAPDTPIKNLLDKQEQLIVFVDNTDSRLYLKTLTTEQVPLQVNAPLCLKSDKAYVVLAKILLGQNSAKDIIAFKENLCDSSIESWSSRYSYTFKEGRSIQQVTTVATSTAATPPLPHPIPITSNNSDNSSQITSGFATGQHSIRVDILKIKGQLNDALGDSATTYWSLIKNYMAGRSSRQALEESLRPILFSQQTLKLHNEFLIGLTYNAYNADGPPAVEVDESETRRKKHGRDEENSKGGDDEGPQRKRKKIKELVMSLGSDERKRIKDIPKDPSKDIKNFTSTFPSSLDTMQAPLPSPPLIPVNHPPFTFPELKLGHQVHSYPPSCVETLSLPTRDNLKARLQQATLRNNQNPEIPEDCVELLNYGLETHIKTIIAEVLKKTRTGGTLGLQTSHTRNSTNRVRTITPKDLAFTFNMSPDLLVQESQAREKLTAVVLREGHYDEDNDEEFEEEET</sequence>
<accession>A0A9N8UXR2</accession>
<evidence type="ECO:0000256" key="1">
    <source>
        <dbReference type="ARBA" id="ARBA00004123"/>
    </source>
</evidence>
<protein>
    <submittedName>
        <fullName evidence="7">1203_t:CDS:1</fullName>
    </submittedName>
</protein>
<dbReference type="AlphaFoldDB" id="A0A9N8UXR2"/>
<dbReference type="GO" id="GO:0006357">
    <property type="term" value="P:regulation of transcription by RNA polymerase II"/>
    <property type="evidence" value="ECO:0007669"/>
    <property type="project" value="TreeGrafter"/>
</dbReference>
<dbReference type="Proteomes" id="UP000789831">
    <property type="component" value="Unassembled WGS sequence"/>
</dbReference>